<dbReference type="EMBL" id="JAIWJX010000002">
    <property type="protein sequence ID" value="MCK6257616.1"/>
    <property type="molecule type" value="Genomic_DNA"/>
</dbReference>
<feature type="binding site" evidence="10">
    <location>
        <position position="67"/>
    </location>
    <ligand>
        <name>Zn(2+)</name>
        <dbReference type="ChEBI" id="CHEBI:29105"/>
        <label>2</label>
        <note>catalytic</note>
    </ligand>
</feature>
<evidence type="ECO:0000256" key="1">
    <source>
        <dbReference type="ARBA" id="ARBA00011738"/>
    </source>
</evidence>
<feature type="binding site" evidence="10">
    <location>
        <position position="141"/>
    </location>
    <ligand>
        <name>Zn(2+)</name>
        <dbReference type="ChEBI" id="CHEBI:29105"/>
        <label>1</label>
        <note>catalytic</note>
    </ligand>
</feature>
<name>A0A9X1XBC9_9BACL</name>
<keyword evidence="7 10" id="KW-0378">Hydrolase</keyword>
<dbReference type="Pfam" id="PF23023">
    <property type="entry name" value="Anti-Pycsar_Apyc1"/>
    <property type="match status" value="1"/>
</dbReference>
<dbReference type="InterPro" id="IPR013471">
    <property type="entry name" value="RNase_Z/BN"/>
</dbReference>
<evidence type="ECO:0000256" key="5">
    <source>
        <dbReference type="ARBA" id="ARBA00022723"/>
    </source>
</evidence>
<dbReference type="InterPro" id="IPR036866">
    <property type="entry name" value="RibonucZ/Hydroxyglut_hydro"/>
</dbReference>
<keyword evidence="8 10" id="KW-0862">Zinc</keyword>
<keyword evidence="4 10" id="KW-0540">Nuclease</keyword>
<feature type="active site" description="Proton acceptor" evidence="10">
    <location>
        <position position="67"/>
    </location>
</feature>
<keyword evidence="3 10" id="KW-0819">tRNA processing</keyword>
<dbReference type="NCBIfam" id="NF000801">
    <property type="entry name" value="PRK00055.1-3"/>
    <property type="match status" value="1"/>
</dbReference>
<feature type="binding site" evidence="10">
    <location>
        <position position="212"/>
    </location>
    <ligand>
        <name>Zn(2+)</name>
        <dbReference type="ChEBI" id="CHEBI:29105"/>
        <label>1</label>
        <note>catalytic</note>
    </ligand>
</feature>
<organism evidence="11 12">
    <name type="scientific">Fictibacillus marinisediminis</name>
    <dbReference type="NCBI Taxonomy" id="2878389"/>
    <lineage>
        <taxon>Bacteria</taxon>
        <taxon>Bacillati</taxon>
        <taxon>Bacillota</taxon>
        <taxon>Bacilli</taxon>
        <taxon>Bacillales</taxon>
        <taxon>Fictibacillaceae</taxon>
        <taxon>Fictibacillus</taxon>
    </lineage>
</organism>
<comment type="catalytic activity">
    <reaction evidence="10">
        <text>Endonucleolytic cleavage of RNA, removing extra 3' nucleotides from tRNA precursor, generating 3' termini of tRNAs. A 3'-hydroxy group is left at the tRNA terminus and a 5'-phosphoryl group is left at the trailer molecule.</text>
        <dbReference type="EC" id="3.1.26.11"/>
    </reaction>
</comment>
<dbReference type="AlphaFoldDB" id="A0A9X1XBC9"/>
<protein>
    <recommendedName>
        <fullName evidence="2 10">Ribonuclease Z</fullName>
        <shortName evidence="10">RNase Z</shortName>
        <ecNumber evidence="2 10">3.1.26.11</ecNumber>
    </recommendedName>
    <alternativeName>
        <fullName evidence="10">tRNA 3 endonuclease</fullName>
    </alternativeName>
    <alternativeName>
        <fullName evidence="10">tRNase Z</fullName>
    </alternativeName>
</protein>
<dbReference type="PANTHER" id="PTHR46018:SF2">
    <property type="entry name" value="ZINC PHOSPHODIESTERASE ELAC PROTEIN 1"/>
    <property type="match status" value="1"/>
</dbReference>
<sequence length="311" mass="34322">MELHFLGTGAGMPSKERNVSSVALKFLQTGGEIWLFDCGEATQHQILHTSLKPRKINKIFITHLHGDHLFGLPGLLGSRSFQNGEESPVSIYGPKGIKAFIDTSLNISQTHLTYPIQVIEIDEGLICEEEGRRVYAKKLEHVIPCFGFRVEEQAQPGKLEAGLLKKMGLPPGPLYQQLKEGRDITLEDGTVLKSSEFVSPPVPGRIVAILGDTKYCENAVELGRDAEVLIHEATVLHELAEKAAEFGHSSARSAAVTARRANAAALILNHISSRYHKEEKTLLLKEAREVFPNTQIADDFSVFPIEKLSKK</sequence>
<keyword evidence="5 10" id="KW-0479">Metal-binding</keyword>
<evidence type="ECO:0000256" key="2">
    <source>
        <dbReference type="ARBA" id="ARBA00012477"/>
    </source>
</evidence>
<feature type="binding site" evidence="10">
    <location>
        <position position="212"/>
    </location>
    <ligand>
        <name>Zn(2+)</name>
        <dbReference type="ChEBI" id="CHEBI:29105"/>
        <label>2</label>
        <note>catalytic</note>
    </ligand>
</feature>
<dbReference type="GO" id="GO:0042802">
    <property type="term" value="F:identical protein binding"/>
    <property type="evidence" value="ECO:0007669"/>
    <property type="project" value="UniProtKB-ARBA"/>
</dbReference>
<keyword evidence="12" id="KW-1185">Reference proteome</keyword>
<evidence type="ECO:0000313" key="12">
    <source>
        <dbReference type="Proteomes" id="UP001139011"/>
    </source>
</evidence>
<dbReference type="NCBIfam" id="TIGR02651">
    <property type="entry name" value="RNase_Z"/>
    <property type="match status" value="1"/>
</dbReference>
<evidence type="ECO:0000313" key="11">
    <source>
        <dbReference type="EMBL" id="MCK6257616.1"/>
    </source>
</evidence>
<comment type="subunit">
    <text evidence="1 10">Homodimer.</text>
</comment>
<evidence type="ECO:0000256" key="4">
    <source>
        <dbReference type="ARBA" id="ARBA00022722"/>
    </source>
</evidence>
<dbReference type="Proteomes" id="UP001139011">
    <property type="component" value="Unassembled WGS sequence"/>
</dbReference>
<feature type="binding site" evidence="10">
    <location>
        <position position="63"/>
    </location>
    <ligand>
        <name>Zn(2+)</name>
        <dbReference type="ChEBI" id="CHEBI:29105"/>
        <label>1</label>
        <note>catalytic</note>
    </ligand>
</feature>
<dbReference type="PANTHER" id="PTHR46018">
    <property type="entry name" value="ZINC PHOSPHODIESTERASE ELAC PROTEIN 1"/>
    <property type="match status" value="1"/>
</dbReference>
<comment type="cofactor">
    <cofactor evidence="10">
        <name>Zn(2+)</name>
        <dbReference type="ChEBI" id="CHEBI:29105"/>
    </cofactor>
    <text evidence="10">Binds 2 Zn(2+) ions.</text>
</comment>
<comment type="caution">
    <text evidence="11">The sequence shown here is derived from an EMBL/GenBank/DDBJ whole genome shotgun (WGS) entry which is preliminary data.</text>
</comment>
<comment type="function">
    <text evidence="9 10">Zinc phosphodiesterase, which displays some tRNA 3'-processing endonuclease activity. Probably involved in tRNA maturation, by removing a 3'-trailer from precursor tRNA.</text>
</comment>
<dbReference type="GO" id="GO:0008270">
    <property type="term" value="F:zinc ion binding"/>
    <property type="evidence" value="ECO:0007669"/>
    <property type="project" value="UniProtKB-UniRule"/>
</dbReference>
<keyword evidence="6 10" id="KW-0255">Endonuclease</keyword>
<dbReference type="HAMAP" id="MF_01818">
    <property type="entry name" value="RNase_Z_BN"/>
    <property type="match status" value="1"/>
</dbReference>
<dbReference type="NCBIfam" id="NF000800">
    <property type="entry name" value="PRK00055.1-1"/>
    <property type="match status" value="1"/>
</dbReference>
<evidence type="ECO:0000256" key="3">
    <source>
        <dbReference type="ARBA" id="ARBA00022694"/>
    </source>
</evidence>
<dbReference type="CDD" id="cd07717">
    <property type="entry name" value="RNaseZ_ZiPD-like_MBL-fold"/>
    <property type="match status" value="1"/>
</dbReference>
<dbReference type="EC" id="3.1.26.11" evidence="2 10"/>
<evidence type="ECO:0000256" key="10">
    <source>
        <dbReference type="HAMAP-Rule" id="MF_01818"/>
    </source>
</evidence>
<feature type="binding site" evidence="10">
    <location>
        <position position="68"/>
    </location>
    <ligand>
        <name>Zn(2+)</name>
        <dbReference type="ChEBI" id="CHEBI:29105"/>
        <label>2</label>
        <note>catalytic</note>
    </ligand>
</feature>
<dbReference type="SUPFAM" id="SSF56281">
    <property type="entry name" value="Metallo-hydrolase/oxidoreductase"/>
    <property type="match status" value="1"/>
</dbReference>
<comment type="similarity">
    <text evidence="10">Belongs to the RNase Z family.</text>
</comment>
<reference evidence="11" key="1">
    <citation type="submission" date="2021-09" db="EMBL/GenBank/DDBJ databases">
        <title>Genome analysis of Fictibacillus sp. KIGAM418 isolated from marine sediment.</title>
        <authorList>
            <person name="Seo M.-J."/>
            <person name="Cho E.-S."/>
            <person name="Hwang C.Y."/>
        </authorList>
    </citation>
    <scope>NUCLEOTIDE SEQUENCE</scope>
    <source>
        <strain evidence="11">KIGAM418</strain>
    </source>
</reference>
<proteinExistence type="inferred from homology"/>
<dbReference type="Gene3D" id="3.60.15.10">
    <property type="entry name" value="Ribonuclease Z/Hydroxyacylglutathione hydrolase-like"/>
    <property type="match status" value="1"/>
</dbReference>
<evidence type="ECO:0000256" key="9">
    <source>
        <dbReference type="ARBA" id="ARBA00057812"/>
    </source>
</evidence>
<accession>A0A9X1XBC9</accession>
<gene>
    <name evidence="10 11" type="primary">rnz</name>
    <name evidence="11" type="ORF">LCY76_13555</name>
</gene>
<dbReference type="FunFam" id="3.60.15.10:FF:000002">
    <property type="entry name" value="Ribonuclease Z"/>
    <property type="match status" value="1"/>
</dbReference>
<feature type="binding site" evidence="10">
    <location>
        <position position="270"/>
    </location>
    <ligand>
        <name>Zn(2+)</name>
        <dbReference type="ChEBI" id="CHEBI:29105"/>
        <label>2</label>
        <note>catalytic</note>
    </ligand>
</feature>
<dbReference type="GO" id="GO:0042781">
    <property type="term" value="F:3'-tRNA processing endoribonuclease activity"/>
    <property type="evidence" value="ECO:0007669"/>
    <property type="project" value="UniProtKB-UniRule"/>
</dbReference>
<evidence type="ECO:0000256" key="8">
    <source>
        <dbReference type="ARBA" id="ARBA00022833"/>
    </source>
</evidence>
<feature type="binding site" evidence="10">
    <location>
        <position position="65"/>
    </location>
    <ligand>
        <name>Zn(2+)</name>
        <dbReference type="ChEBI" id="CHEBI:29105"/>
        <label>1</label>
        <note>catalytic</note>
    </ligand>
</feature>
<evidence type="ECO:0000256" key="7">
    <source>
        <dbReference type="ARBA" id="ARBA00022801"/>
    </source>
</evidence>
<dbReference type="RefSeq" id="WP_248253066.1">
    <property type="nucleotide sequence ID" value="NZ_JAIWJX010000002.1"/>
</dbReference>
<evidence type="ECO:0000256" key="6">
    <source>
        <dbReference type="ARBA" id="ARBA00022759"/>
    </source>
</evidence>